<reference evidence="11 12" key="2">
    <citation type="submission" date="2019-11" db="EMBL/GenBank/DDBJ databases">
        <authorList>
            <person name="Lu H."/>
        </authorList>
    </citation>
    <scope>NUCLEOTIDE SEQUENCE [LARGE SCALE GENOMIC DNA]</scope>
    <source>
        <strain evidence="11 12">FIM1</strain>
    </source>
</reference>
<keyword evidence="5" id="KW-0747">Spliceosome</keyword>
<reference evidence="11 12" key="1">
    <citation type="submission" date="2016-03" db="EMBL/GenBank/DDBJ databases">
        <title>How can Kluyveromyces marxianus grow so fast - potential evolutionary course in Saccharomyces Complex revealed by comparative genomics.</title>
        <authorList>
            <person name="Mo W."/>
            <person name="Lu W."/>
            <person name="Yang X."/>
            <person name="Qi J."/>
            <person name="Lv H."/>
        </authorList>
    </citation>
    <scope>NUCLEOTIDE SEQUENCE [LARGE SCALE GENOMIC DNA]</scope>
    <source>
        <strain evidence="11 12">FIM1</strain>
    </source>
</reference>
<feature type="region of interest" description="Disordered" evidence="9">
    <location>
        <begin position="32"/>
        <end position="66"/>
    </location>
</feature>
<feature type="compositionally biased region" description="Basic and acidic residues" evidence="9">
    <location>
        <begin position="104"/>
        <end position="115"/>
    </location>
</feature>
<keyword evidence="8" id="KW-0539">Nucleus</keyword>
<dbReference type="SMART" id="SM01083">
    <property type="entry name" value="Cir_N"/>
    <property type="match status" value="1"/>
</dbReference>
<evidence type="ECO:0000256" key="2">
    <source>
        <dbReference type="ARBA" id="ARBA00006695"/>
    </source>
</evidence>
<sequence>MSDLNLLKSWNPKLLKNRKKVWEAQQELLEENKKIKERQKEIQKERQLEHYNNLSRDEERGKTNKKKTGLEWMYEDAKSQIADDEDFLLGKKVITDSLINQANIHDDKHQEEPKKEKKRRHYNGFQDIENKETSNHNNDLAGEDPMAKFTAAKKRQLKDIYTKQNREGLAYTKSRYNNKTYRR</sequence>
<gene>
    <name evidence="11" type="primary">CWC25</name>
    <name evidence="11" type="ORF">FIM1_720</name>
</gene>
<evidence type="ECO:0000256" key="7">
    <source>
        <dbReference type="ARBA" id="ARBA00023187"/>
    </source>
</evidence>
<dbReference type="Pfam" id="PF12542">
    <property type="entry name" value="CWC25"/>
    <property type="match status" value="1"/>
</dbReference>
<evidence type="ECO:0000256" key="6">
    <source>
        <dbReference type="ARBA" id="ARBA00023054"/>
    </source>
</evidence>
<protein>
    <recommendedName>
        <fullName evidence="3">Pre-mRNA-splicing factor CWC25</fullName>
    </recommendedName>
</protein>
<dbReference type="InterPro" id="IPR019339">
    <property type="entry name" value="CIR_N_dom"/>
</dbReference>
<evidence type="ECO:0000256" key="9">
    <source>
        <dbReference type="SAM" id="MobiDB-lite"/>
    </source>
</evidence>
<keyword evidence="4" id="KW-0507">mRNA processing</keyword>
<evidence type="ECO:0000256" key="3">
    <source>
        <dbReference type="ARBA" id="ARBA00020646"/>
    </source>
</evidence>
<dbReference type="PANTHER" id="PTHR16196:SF0">
    <property type="entry name" value="PRE-MRNA-SPLICING FACTOR CWC25 HOMOLOG"/>
    <property type="match status" value="1"/>
</dbReference>
<organism evidence="11 12">
    <name type="scientific">Kluyveromyces marxianus</name>
    <name type="common">Yeast</name>
    <name type="synonym">Candida kefyr</name>
    <dbReference type="NCBI Taxonomy" id="4911"/>
    <lineage>
        <taxon>Eukaryota</taxon>
        <taxon>Fungi</taxon>
        <taxon>Dikarya</taxon>
        <taxon>Ascomycota</taxon>
        <taxon>Saccharomycotina</taxon>
        <taxon>Saccharomycetes</taxon>
        <taxon>Saccharomycetales</taxon>
        <taxon>Saccharomycetaceae</taxon>
        <taxon>Kluyveromyces</taxon>
    </lineage>
</organism>
<comment type="similarity">
    <text evidence="2">Belongs to the CWC25 family.</text>
</comment>
<evidence type="ECO:0000313" key="11">
    <source>
        <dbReference type="EMBL" id="QGN14069.1"/>
    </source>
</evidence>
<accession>A0ABX6ET50</accession>
<feature type="region of interest" description="Disordered" evidence="9">
    <location>
        <begin position="100"/>
        <end position="149"/>
    </location>
</feature>
<dbReference type="EMBL" id="CP015054">
    <property type="protein sequence ID" value="QGN14069.1"/>
    <property type="molecule type" value="Genomic_DNA"/>
</dbReference>
<dbReference type="Pfam" id="PF10197">
    <property type="entry name" value="Cir_N"/>
    <property type="match status" value="1"/>
</dbReference>
<keyword evidence="6" id="KW-0175">Coiled coil</keyword>
<evidence type="ECO:0000256" key="4">
    <source>
        <dbReference type="ARBA" id="ARBA00022664"/>
    </source>
</evidence>
<name>A0ABX6ET50_KLUMA</name>
<feature type="compositionally biased region" description="Polar residues" evidence="9">
    <location>
        <begin position="174"/>
        <end position="183"/>
    </location>
</feature>
<evidence type="ECO:0000256" key="5">
    <source>
        <dbReference type="ARBA" id="ARBA00022728"/>
    </source>
</evidence>
<feature type="region of interest" description="Disordered" evidence="9">
    <location>
        <begin position="162"/>
        <end position="183"/>
    </location>
</feature>
<dbReference type="InterPro" id="IPR051376">
    <property type="entry name" value="CWC25_splicing_factor"/>
</dbReference>
<keyword evidence="12" id="KW-1185">Reference proteome</keyword>
<evidence type="ECO:0000313" key="12">
    <source>
        <dbReference type="Proteomes" id="UP000422736"/>
    </source>
</evidence>
<feature type="domain" description="CBF1-interacting co-repressor CIR N-terminal" evidence="10">
    <location>
        <begin position="9"/>
        <end position="45"/>
    </location>
</feature>
<dbReference type="InterPro" id="IPR022209">
    <property type="entry name" value="CWC25"/>
</dbReference>
<comment type="subcellular location">
    <subcellularLocation>
        <location evidence="1">Nucleus</location>
    </subcellularLocation>
</comment>
<dbReference type="PANTHER" id="PTHR16196">
    <property type="entry name" value="CELL CYCLE CONTROL PROTEIN CWF25"/>
    <property type="match status" value="1"/>
</dbReference>
<feature type="compositionally biased region" description="Basic and acidic residues" evidence="9">
    <location>
        <begin position="32"/>
        <end position="62"/>
    </location>
</feature>
<keyword evidence="7" id="KW-0508">mRNA splicing</keyword>
<evidence type="ECO:0000256" key="1">
    <source>
        <dbReference type="ARBA" id="ARBA00004123"/>
    </source>
</evidence>
<evidence type="ECO:0000256" key="8">
    <source>
        <dbReference type="ARBA" id="ARBA00023242"/>
    </source>
</evidence>
<proteinExistence type="inferred from homology"/>
<dbReference type="Proteomes" id="UP000422736">
    <property type="component" value="Chromosome 1"/>
</dbReference>
<evidence type="ECO:0000259" key="10">
    <source>
        <dbReference type="SMART" id="SM01083"/>
    </source>
</evidence>